<dbReference type="EMBL" id="CP036298">
    <property type="protein sequence ID" value="QDV23730.1"/>
    <property type="molecule type" value="Genomic_DNA"/>
</dbReference>
<gene>
    <name evidence="1" type="ORF">Q31a_20350</name>
</gene>
<dbReference type="KEGG" id="ahel:Q31a_20350"/>
<sequence>MNHPKYFAKLTTLSLLILATCTGLKPTHAHDTWVEAGSLAHRQGDWLYVDLRLGNHGNNHRDFKLASQITLAPCTLEVSSPSGQRIDLKPSLTDTGNAEKEGYWTAKYIPQEAGLHEVLHTLDTLHHTTRAVKSGKTYFVSTDSLNKLPASGTQYSTCHQLGLELVLATPPAELAAGHPLRLQVMRSGKPLANASVAFIPRGTTLASERDPDYERTSDANGYVEFVPSEGNLILAVVHHLEQDETGPDYDQTHYSATMVLPVPQRAFGK</sequence>
<proteinExistence type="predicted"/>
<evidence type="ECO:0000313" key="1">
    <source>
        <dbReference type="EMBL" id="QDV23730.1"/>
    </source>
</evidence>
<accession>A0A518G598</accession>
<keyword evidence="1" id="KW-0812">Transmembrane</keyword>
<dbReference type="OrthoDB" id="273334at2"/>
<dbReference type="Pfam" id="PF10670">
    <property type="entry name" value="DUF4198"/>
    <property type="match status" value="1"/>
</dbReference>
<keyword evidence="2" id="KW-1185">Reference proteome</keyword>
<evidence type="ECO:0000313" key="2">
    <source>
        <dbReference type="Proteomes" id="UP000318017"/>
    </source>
</evidence>
<protein>
    <submittedName>
        <fullName evidence="1">Nickel uptake substrate-specific transmembrane region</fullName>
    </submittedName>
</protein>
<dbReference type="AlphaFoldDB" id="A0A518G598"/>
<reference evidence="1 2" key="1">
    <citation type="submission" date="2019-02" db="EMBL/GenBank/DDBJ databases">
        <title>Deep-cultivation of Planctomycetes and their phenomic and genomic characterization uncovers novel biology.</title>
        <authorList>
            <person name="Wiegand S."/>
            <person name="Jogler M."/>
            <person name="Boedeker C."/>
            <person name="Pinto D."/>
            <person name="Vollmers J."/>
            <person name="Rivas-Marin E."/>
            <person name="Kohn T."/>
            <person name="Peeters S.H."/>
            <person name="Heuer A."/>
            <person name="Rast P."/>
            <person name="Oberbeckmann S."/>
            <person name="Bunk B."/>
            <person name="Jeske O."/>
            <person name="Meyerdierks A."/>
            <person name="Storesund J.E."/>
            <person name="Kallscheuer N."/>
            <person name="Luecker S."/>
            <person name="Lage O.M."/>
            <person name="Pohl T."/>
            <person name="Merkel B.J."/>
            <person name="Hornburger P."/>
            <person name="Mueller R.-W."/>
            <person name="Bruemmer F."/>
            <person name="Labrenz M."/>
            <person name="Spormann A.M."/>
            <person name="Op den Camp H."/>
            <person name="Overmann J."/>
            <person name="Amann R."/>
            <person name="Jetten M.S.M."/>
            <person name="Mascher T."/>
            <person name="Medema M.H."/>
            <person name="Devos D.P."/>
            <person name="Kaster A.-K."/>
            <person name="Ovreas L."/>
            <person name="Rohde M."/>
            <person name="Galperin M.Y."/>
            <person name="Jogler C."/>
        </authorList>
    </citation>
    <scope>NUCLEOTIDE SEQUENCE [LARGE SCALE GENOMIC DNA]</scope>
    <source>
        <strain evidence="1 2">Q31a</strain>
    </source>
</reference>
<dbReference type="Proteomes" id="UP000318017">
    <property type="component" value="Chromosome"/>
</dbReference>
<keyword evidence="1" id="KW-0472">Membrane</keyword>
<organism evidence="1 2">
    <name type="scientific">Aureliella helgolandensis</name>
    <dbReference type="NCBI Taxonomy" id="2527968"/>
    <lineage>
        <taxon>Bacteria</taxon>
        <taxon>Pseudomonadati</taxon>
        <taxon>Planctomycetota</taxon>
        <taxon>Planctomycetia</taxon>
        <taxon>Pirellulales</taxon>
        <taxon>Pirellulaceae</taxon>
        <taxon>Aureliella</taxon>
    </lineage>
</organism>
<dbReference type="InterPro" id="IPR019613">
    <property type="entry name" value="DUF4198"/>
</dbReference>
<dbReference type="RefSeq" id="WP_145076868.1">
    <property type="nucleotide sequence ID" value="NZ_CP036298.1"/>
</dbReference>
<name>A0A518G598_9BACT</name>